<keyword evidence="13" id="KW-1185">Reference proteome</keyword>
<evidence type="ECO:0000256" key="6">
    <source>
        <dbReference type="ARBA" id="ARBA00023136"/>
    </source>
</evidence>
<evidence type="ECO:0000256" key="1">
    <source>
        <dbReference type="ARBA" id="ARBA00004651"/>
    </source>
</evidence>
<dbReference type="EMBL" id="CP063849">
    <property type="protein sequence ID" value="QOY85398.1"/>
    <property type="molecule type" value="Genomic_DNA"/>
</dbReference>
<dbReference type="InterPro" id="IPR046786">
    <property type="entry name" value="MotA_N"/>
</dbReference>
<keyword evidence="4" id="KW-0283">Flagellar rotation</keyword>
<keyword evidence="12" id="KW-0282">Flagellum</keyword>
<dbReference type="GO" id="GO:0006935">
    <property type="term" value="P:chemotaxis"/>
    <property type="evidence" value="ECO:0007669"/>
    <property type="project" value="InterPro"/>
</dbReference>
<dbReference type="GO" id="GO:0005886">
    <property type="term" value="C:plasma membrane"/>
    <property type="evidence" value="ECO:0007669"/>
    <property type="project" value="UniProtKB-SubCell"/>
</dbReference>
<feature type="transmembrane region" description="Helical" evidence="9">
    <location>
        <begin position="62"/>
        <end position="84"/>
    </location>
</feature>
<feature type="transmembrane region" description="Helical" evidence="9">
    <location>
        <begin position="173"/>
        <end position="198"/>
    </location>
</feature>
<feature type="transmembrane region" description="Helical" evidence="9">
    <location>
        <begin position="210"/>
        <end position="233"/>
    </location>
</feature>
<dbReference type="Pfam" id="PF20560">
    <property type="entry name" value="MotA_N"/>
    <property type="match status" value="1"/>
</dbReference>
<dbReference type="PANTHER" id="PTHR30433:SF3">
    <property type="entry name" value="MOTILITY PROTEIN A"/>
    <property type="match status" value="1"/>
</dbReference>
<dbReference type="InterPro" id="IPR047055">
    <property type="entry name" value="MotA-like"/>
</dbReference>
<dbReference type="InterPro" id="IPR002898">
    <property type="entry name" value="MotA_ExbB_proton_chnl"/>
</dbReference>
<evidence type="ECO:0000256" key="4">
    <source>
        <dbReference type="ARBA" id="ARBA00022779"/>
    </source>
</evidence>
<evidence type="ECO:0000256" key="8">
    <source>
        <dbReference type="SAM" id="MobiDB-lite"/>
    </source>
</evidence>
<keyword evidence="6 9" id="KW-0472">Membrane</keyword>
<dbReference type="PANTHER" id="PTHR30433">
    <property type="entry name" value="CHEMOTAXIS PROTEIN MOTA"/>
    <property type="match status" value="1"/>
</dbReference>
<keyword evidence="7" id="KW-0653">Protein transport</keyword>
<protein>
    <submittedName>
        <fullName evidence="12">Flagellar motor protein</fullName>
    </submittedName>
</protein>
<accession>A0A7S7NKM6</accession>
<dbReference type="AlphaFoldDB" id="A0A7S7NKM6"/>
<feature type="domain" description="Motility protein A N-terminal" evidence="11">
    <location>
        <begin position="36"/>
        <end position="109"/>
    </location>
</feature>
<evidence type="ECO:0000256" key="7">
    <source>
        <dbReference type="RuleBase" id="RU004057"/>
    </source>
</evidence>
<keyword evidence="12" id="KW-0966">Cell projection</keyword>
<dbReference type="Pfam" id="PF01618">
    <property type="entry name" value="MotA_ExbB"/>
    <property type="match status" value="1"/>
</dbReference>
<comment type="similarity">
    <text evidence="7">Belongs to the exbB/tolQ family.</text>
</comment>
<reference evidence="12 13" key="1">
    <citation type="submission" date="2020-10" db="EMBL/GenBank/DDBJ databases">
        <title>Complete genome sequence of Paludibaculum fermentans P105T, a facultatively anaerobic acidobacterium capable of dissimilatory Fe(III) reduction.</title>
        <authorList>
            <person name="Dedysh S.N."/>
            <person name="Beletsky A.V."/>
            <person name="Kulichevskaya I.S."/>
            <person name="Mardanov A.V."/>
            <person name="Ravin N.V."/>
        </authorList>
    </citation>
    <scope>NUCLEOTIDE SEQUENCE [LARGE SCALE GENOMIC DNA]</scope>
    <source>
        <strain evidence="12 13">P105</strain>
    </source>
</reference>
<keyword evidence="12" id="KW-0969">Cilium</keyword>
<evidence type="ECO:0000313" key="13">
    <source>
        <dbReference type="Proteomes" id="UP000593892"/>
    </source>
</evidence>
<dbReference type="NCBIfam" id="NF006583">
    <property type="entry name" value="PRK09109.1"/>
    <property type="match status" value="1"/>
</dbReference>
<proteinExistence type="inferred from homology"/>
<dbReference type="Proteomes" id="UP000593892">
    <property type="component" value="Chromosome"/>
</dbReference>
<keyword evidence="3 9" id="KW-0812">Transmembrane</keyword>
<evidence type="ECO:0000313" key="12">
    <source>
        <dbReference type="EMBL" id="QOY85398.1"/>
    </source>
</evidence>
<name>A0A7S7NKM6_PALFE</name>
<evidence type="ECO:0000256" key="9">
    <source>
        <dbReference type="SAM" id="Phobius"/>
    </source>
</evidence>
<evidence type="ECO:0000256" key="3">
    <source>
        <dbReference type="ARBA" id="ARBA00022692"/>
    </source>
</evidence>
<dbReference type="GO" id="GO:0071978">
    <property type="term" value="P:bacterial-type flagellum-dependent swarming motility"/>
    <property type="evidence" value="ECO:0007669"/>
    <property type="project" value="InterPro"/>
</dbReference>
<dbReference type="GO" id="GO:0015031">
    <property type="term" value="P:protein transport"/>
    <property type="evidence" value="ECO:0007669"/>
    <property type="project" value="UniProtKB-KW"/>
</dbReference>
<feature type="domain" description="MotA/TolQ/ExbB proton channel" evidence="10">
    <location>
        <begin position="129"/>
        <end position="247"/>
    </location>
</feature>
<dbReference type="KEGG" id="pfer:IRI77_21495"/>
<feature type="transmembrane region" description="Helical" evidence="9">
    <location>
        <begin position="31"/>
        <end position="50"/>
    </location>
</feature>
<sequence>MSKLAEAKEQPATAKQAGPTSEGKRRSKLDLSTLGGLGLALLGILGGYALEHGRAGDLWGASAALIVLGGSIGATLVANPVGLVKRAARRASSLIFEYSDDSQETLDRMVNYAMRARKNGVVSLEQEAAEIQDPFLRKSMMLAVDGMDLHEIRASMELEMDAAERRLEEEAKVFEIAGGFAPTIGIIGAVLGLIIVMGELSDMNKVGKGIAAAFVATIYGVGSANLVFLPAALKIKLRGAAEREKREMMLEGVCGIVEGMNPKMLRGKLEAFTAGAPEKPEEPAVDPQRTAA</sequence>
<organism evidence="12 13">
    <name type="scientific">Paludibaculum fermentans</name>
    <dbReference type="NCBI Taxonomy" id="1473598"/>
    <lineage>
        <taxon>Bacteria</taxon>
        <taxon>Pseudomonadati</taxon>
        <taxon>Acidobacteriota</taxon>
        <taxon>Terriglobia</taxon>
        <taxon>Bryobacterales</taxon>
        <taxon>Bryobacteraceae</taxon>
        <taxon>Paludibaculum</taxon>
    </lineage>
</organism>
<evidence type="ECO:0000256" key="2">
    <source>
        <dbReference type="ARBA" id="ARBA00022475"/>
    </source>
</evidence>
<gene>
    <name evidence="12" type="ORF">IRI77_21495</name>
</gene>
<keyword evidence="2" id="KW-1003">Cell membrane</keyword>
<feature type="region of interest" description="Disordered" evidence="8">
    <location>
        <begin position="1"/>
        <end position="27"/>
    </location>
</feature>
<keyword evidence="7" id="KW-0813">Transport</keyword>
<evidence type="ECO:0000259" key="10">
    <source>
        <dbReference type="Pfam" id="PF01618"/>
    </source>
</evidence>
<evidence type="ECO:0000256" key="5">
    <source>
        <dbReference type="ARBA" id="ARBA00022989"/>
    </source>
</evidence>
<evidence type="ECO:0000259" key="11">
    <source>
        <dbReference type="Pfam" id="PF20560"/>
    </source>
</evidence>
<dbReference type="RefSeq" id="WP_194447068.1">
    <property type="nucleotide sequence ID" value="NZ_CP063849.1"/>
</dbReference>
<keyword evidence="5 9" id="KW-1133">Transmembrane helix</keyword>
<comment type="subcellular location">
    <subcellularLocation>
        <location evidence="1">Cell membrane</location>
        <topology evidence="1">Multi-pass membrane protein</topology>
    </subcellularLocation>
    <subcellularLocation>
        <location evidence="7">Membrane</location>
        <topology evidence="7">Multi-pass membrane protein</topology>
    </subcellularLocation>
</comment>